<dbReference type="InterPro" id="IPR001647">
    <property type="entry name" value="HTH_TetR"/>
</dbReference>
<gene>
    <name evidence="6" type="ORF">GK047_15635</name>
</gene>
<feature type="domain" description="HTH tetR-type" evidence="5">
    <location>
        <begin position="6"/>
        <end position="66"/>
    </location>
</feature>
<dbReference type="PANTHER" id="PTHR30055:SF151">
    <property type="entry name" value="TRANSCRIPTIONAL REGULATORY PROTEIN"/>
    <property type="match status" value="1"/>
</dbReference>
<dbReference type="Pfam" id="PF00440">
    <property type="entry name" value="TetR_N"/>
    <property type="match status" value="1"/>
</dbReference>
<dbReference type="PANTHER" id="PTHR30055">
    <property type="entry name" value="HTH-TYPE TRANSCRIPTIONAL REGULATOR RUTR"/>
    <property type="match status" value="1"/>
</dbReference>
<dbReference type="SUPFAM" id="SSF48498">
    <property type="entry name" value="Tetracyclin repressor-like, C-terminal domain"/>
    <property type="match status" value="1"/>
</dbReference>
<dbReference type="PROSITE" id="PS50977">
    <property type="entry name" value="HTH_TETR_2"/>
    <property type="match status" value="1"/>
</dbReference>
<evidence type="ECO:0000313" key="6">
    <source>
        <dbReference type="EMBL" id="NEW07436.1"/>
    </source>
</evidence>
<dbReference type="Gene3D" id="1.10.357.10">
    <property type="entry name" value="Tetracycline Repressor, domain 2"/>
    <property type="match status" value="1"/>
</dbReference>
<organism evidence="6">
    <name type="scientific">Paenibacillus sp. SYP-B3998</name>
    <dbReference type="NCBI Taxonomy" id="2678564"/>
    <lineage>
        <taxon>Bacteria</taxon>
        <taxon>Bacillati</taxon>
        <taxon>Bacillota</taxon>
        <taxon>Bacilli</taxon>
        <taxon>Bacillales</taxon>
        <taxon>Paenibacillaceae</taxon>
        <taxon>Paenibacillus</taxon>
    </lineage>
</organism>
<dbReference type="InterPro" id="IPR009057">
    <property type="entry name" value="Homeodomain-like_sf"/>
</dbReference>
<dbReference type="EMBL" id="JAAIKC010000005">
    <property type="protein sequence ID" value="NEW07436.1"/>
    <property type="molecule type" value="Genomic_DNA"/>
</dbReference>
<proteinExistence type="predicted"/>
<feature type="DNA-binding region" description="H-T-H motif" evidence="4">
    <location>
        <begin position="29"/>
        <end position="48"/>
    </location>
</feature>
<dbReference type="InterPro" id="IPR041478">
    <property type="entry name" value="TetR_C_27"/>
</dbReference>
<dbReference type="InterPro" id="IPR023772">
    <property type="entry name" value="DNA-bd_HTH_TetR-type_CS"/>
</dbReference>
<protein>
    <submittedName>
        <fullName evidence="6">TetR/AcrR family transcriptional regulator</fullName>
    </submittedName>
</protein>
<dbReference type="InterPro" id="IPR050109">
    <property type="entry name" value="HTH-type_TetR-like_transc_reg"/>
</dbReference>
<keyword evidence="1" id="KW-0805">Transcription regulation</keyword>
<name>A0A6G3ZYZ1_9BACL</name>
<dbReference type="InterPro" id="IPR036271">
    <property type="entry name" value="Tet_transcr_reg_TetR-rel_C_sf"/>
</dbReference>
<reference evidence="6" key="1">
    <citation type="submission" date="2020-02" db="EMBL/GenBank/DDBJ databases">
        <authorList>
            <person name="Shen X.-R."/>
            <person name="Zhang Y.-X."/>
        </authorList>
    </citation>
    <scope>NUCLEOTIDE SEQUENCE</scope>
    <source>
        <strain evidence="6">SYP-B3998</strain>
    </source>
</reference>
<dbReference type="GO" id="GO:0003700">
    <property type="term" value="F:DNA-binding transcription factor activity"/>
    <property type="evidence" value="ECO:0007669"/>
    <property type="project" value="TreeGrafter"/>
</dbReference>
<dbReference type="SUPFAM" id="SSF46689">
    <property type="entry name" value="Homeodomain-like"/>
    <property type="match status" value="1"/>
</dbReference>
<keyword evidence="3" id="KW-0804">Transcription</keyword>
<evidence type="ECO:0000256" key="1">
    <source>
        <dbReference type="ARBA" id="ARBA00023015"/>
    </source>
</evidence>
<dbReference type="AlphaFoldDB" id="A0A6G3ZYZ1"/>
<keyword evidence="2 4" id="KW-0238">DNA-binding</keyword>
<comment type="caution">
    <text evidence="6">The sequence shown here is derived from an EMBL/GenBank/DDBJ whole genome shotgun (WGS) entry which is preliminary data.</text>
</comment>
<dbReference type="GO" id="GO:0000976">
    <property type="term" value="F:transcription cis-regulatory region binding"/>
    <property type="evidence" value="ECO:0007669"/>
    <property type="project" value="TreeGrafter"/>
</dbReference>
<evidence type="ECO:0000256" key="4">
    <source>
        <dbReference type="PROSITE-ProRule" id="PRU00335"/>
    </source>
</evidence>
<dbReference type="PROSITE" id="PS01081">
    <property type="entry name" value="HTH_TETR_1"/>
    <property type="match status" value="1"/>
</dbReference>
<dbReference type="Pfam" id="PF17935">
    <property type="entry name" value="TetR_C_27"/>
    <property type="match status" value="1"/>
</dbReference>
<evidence type="ECO:0000259" key="5">
    <source>
        <dbReference type="PROSITE" id="PS50977"/>
    </source>
</evidence>
<evidence type="ECO:0000256" key="2">
    <source>
        <dbReference type="ARBA" id="ARBA00023125"/>
    </source>
</evidence>
<sequence length="202" mass="22464">MATDMPLTKEAILDAAEVVLRRFGPEKTTVVDVAKALRVSHGALYRHFASKASLREAVTERWLQQIADTLEAIAYQSGGPALERLRHWIDTLIISKRTYAANDPEMFTMYTAVTLESVEMISAHINRLIQQLAQIVEVGIAVGEVKPGSSESIAKAIFMATVRFHHPAHAYEWVNASVDEEFQSVWQLVLSGIKTKTESKDA</sequence>
<dbReference type="PRINTS" id="PR00455">
    <property type="entry name" value="HTHTETR"/>
</dbReference>
<dbReference type="RefSeq" id="WP_163948400.1">
    <property type="nucleotide sequence ID" value="NZ_JAAIKC010000005.1"/>
</dbReference>
<evidence type="ECO:0000256" key="3">
    <source>
        <dbReference type="ARBA" id="ARBA00023163"/>
    </source>
</evidence>
<accession>A0A6G3ZYZ1</accession>